<reference evidence="2 3" key="1">
    <citation type="submission" date="2018-09" db="EMBL/GenBank/DDBJ databases">
        <title>Murine metabolic-syndrome-specific gut microbial biobank.</title>
        <authorList>
            <person name="Liu C."/>
        </authorList>
    </citation>
    <scope>NUCLEOTIDE SEQUENCE [LARGE SCALE GENOMIC DNA]</scope>
    <source>
        <strain evidence="2 3">0.1xD8-82</strain>
    </source>
</reference>
<name>A0A3A9AQZ9_9FIRM</name>
<evidence type="ECO:0000313" key="3">
    <source>
        <dbReference type="Proteomes" id="UP000280696"/>
    </source>
</evidence>
<feature type="transmembrane region" description="Helical" evidence="1">
    <location>
        <begin position="67"/>
        <end position="85"/>
    </location>
</feature>
<accession>A0A3A9AQZ9</accession>
<keyword evidence="1" id="KW-0472">Membrane</keyword>
<keyword evidence="1" id="KW-1133">Transmembrane helix</keyword>
<dbReference type="Pfam" id="PF06686">
    <property type="entry name" value="SpoIIIAC"/>
    <property type="match status" value="2"/>
</dbReference>
<evidence type="ECO:0000313" key="2">
    <source>
        <dbReference type="EMBL" id="RKI93777.1"/>
    </source>
</evidence>
<dbReference type="OrthoDB" id="1682150at2"/>
<feature type="transmembrane region" description="Helical" evidence="1">
    <location>
        <begin position="27"/>
        <end position="47"/>
    </location>
</feature>
<proteinExistence type="predicted"/>
<organism evidence="2 3">
    <name type="scientific">Parablautia intestinalis</name>
    <dbReference type="NCBI Taxonomy" id="2320100"/>
    <lineage>
        <taxon>Bacteria</taxon>
        <taxon>Bacillati</taxon>
        <taxon>Bacillota</taxon>
        <taxon>Clostridia</taxon>
        <taxon>Lachnospirales</taxon>
        <taxon>Lachnospiraceae</taxon>
        <taxon>Parablautia</taxon>
    </lineage>
</organism>
<gene>
    <name evidence="2" type="ORF">D7V94_02425</name>
</gene>
<feature type="transmembrane region" description="Helical" evidence="1">
    <location>
        <begin position="106"/>
        <end position="127"/>
    </location>
</feature>
<evidence type="ECO:0000256" key="1">
    <source>
        <dbReference type="SAM" id="Phobius"/>
    </source>
</evidence>
<dbReference type="InterPro" id="IPR025664">
    <property type="entry name" value="Spore_III_AC/AD"/>
</dbReference>
<dbReference type="Proteomes" id="UP000280696">
    <property type="component" value="Unassembled WGS sequence"/>
</dbReference>
<dbReference type="EMBL" id="RAYQ01000002">
    <property type="protein sequence ID" value="RKI93777.1"/>
    <property type="molecule type" value="Genomic_DNA"/>
</dbReference>
<sequence>MEIIKIGILGVAGVMLALQFKSNRPEYGLYLGIVICLVIFTFSLNGLRALLAGVKELEKYLSGSGEYMGFLLKAVGITYVCEFCASICKDAGYGAVAGQIEILGKLSVLLMGIPVLTAVIGNINAIGSTP</sequence>
<keyword evidence="1" id="KW-0812">Transmembrane</keyword>
<protein>
    <submittedName>
        <fullName evidence="2">Stage III sporulation protein AD</fullName>
    </submittedName>
</protein>
<dbReference type="RefSeq" id="WP_120466440.1">
    <property type="nucleotide sequence ID" value="NZ_CATAJS010000009.1"/>
</dbReference>
<dbReference type="AlphaFoldDB" id="A0A3A9AQZ9"/>
<keyword evidence="3" id="KW-1185">Reference proteome</keyword>
<comment type="caution">
    <text evidence="2">The sequence shown here is derived from an EMBL/GenBank/DDBJ whole genome shotgun (WGS) entry which is preliminary data.</text>
</comment>